<sequence length="68" mass="7873">MQSSRSGRINRREKEPPHAIASGKINPRGKNRRMQSPLEKSTPVGRTVAMEVDYNLEEIVWPEKKEDR</sequence>
<name>A0AAV2ETS5_9ROSI</name>
<accession>A0AAV2ETS5</accession>
<evidence type="ECO:0000256" key="1">
    <source>
        <dbReference type="SAM" id="MobiDB-lite"/>
    </source>
</evidence>
<protein>
    <submittedName>
        <fullName evidence="2">Uncharacterized protein</fullName>
    </submittedName>
</protein>
<dbReference type="Proteomes" id="UP001497516">
    <property type="component" value="Chromosome 5"/>
</dbReference>
<gene>
    <name evidence="2" type="ORF">LTRI10_LOCUS30033</name>
</gene>
<evidence type="ECO:0000313" key="2">
    <source>
        <dbReference type="EMBL" id="CAL1389152.1"/>
    </source>
</evidence>
<proteinExistence type="predicted"/>
<feature type="region of interest" description="Disordered" evidence="1">
    <location>
        <begin position="1"/>
        <end position="46"/>
    </location>
</feature>
<reference evidence="2 3" key="1">
    <citation type="submission" date="2024-04" db="EMBL/GenBank/DDBJ databases">
        <authorList>
            <person name="Fracassetti M."/>
        </authorList>
    </citation>
    <scope>NUCLEOTIDE SEQUENCE [LARGE SCALE GENOMIC DNA]</scope>
</reference>
<keyword evidence="3" id="KW-1185">Reference proteome</keyword>
<dbReference type="EMBL" id="OZ034818">
    <property type="protein sequence ID" value="CAL1389152.1"/>
    <property type="molecule type" value="Genomic_DNA"/>
</dbReference>
<dbReference type="AlphaFoldDB" id="A0AAV2ETS5"/>
<evidence type="ECO:0000313" key="3">
    <source>
        <dbReference type="Proteomes" id="UP001497516"/>
    </source>
</evidence>
<organism evidence="2 3">
    <name type="scientific">Linum trigynum</name>
    <dbReference type="NCBI Taxonomy" id="586398"/>
    <lineage>
        <taxon>Eukaryota</taxon>
        <taxon>Viridiplantae</taxon>
        <taxon>Streptophyta</taxon>
        <taxon>Embryophyta</taxon>
        <taxon>Tracheophyta</taxon>
        <taxon>Spermatophyta</taxon>
        <taxon>Magnoliopsida</taxon>
        <taxon>eudicotyledons</taxon>
        <taxon>Gunneridae</taxon>
        <taxon>Pentapetalae</taxon>
        <taxon>rosids</taxon>
        <taxon>fabids</taxon>
        <taxon>Malpighiales</taxon>
        <taxon>Linaceae</taxon>
        <taxon>Linum</taxon>
    </lineage>
</organism>